<dbReference type="VEuPathDB" id="FungiDB:LCOR_01891.1"/>
<organism evidence="3 4">
    <name type="scientific">Lichtheimia corymbifera JMRC:FSU:9682</name>
    <dbReference type="NCBI Taxonomy" id="1263082"/>
    <lineage>
        <taxon>Eukaryota</taxon>
        <taxon>Fungi</taxon>
        <taxon>Fungi incertae sedis</taxon>
        <taxon>Mucoromycota</taxon>
        <taxon>Mucoromycotina</taxon>
        <taxon>Mucoromycetes</taxon>
        <taxon>Mucorales</taxon>
        <taxon>Lichtheimiaceae</taxon>
        <taxon>Lichtheimia</taxon>
    </lineage>
</organism>
<gene>
    <name evidence="3" type="ORF">LCOR_01891.1</name>
</gene>
<dbReference type="STRING" id="1263082.A0A068RJL1"/>
<keyword evidence="1" id="KW-1133">Transmembrane helix</keyword>
<comment type="caution">
    <text evidence="3">The sequence shown here is derived from an EMBL/GenBank/DDBJ whole genome shotgun (WGS) entry which is preliminary data.</text>
</comment>
<reference evidence="3" key="1">
    <citation type="submission" date="2013-08" db="EMBL/GenBank/DDBJ databases">
        <title>Gene expansion shapes genome architecture in the human pathogen Lichtheimia corymbifera: an evolutionary genomics analysis in the ancient terrestrial Mucorales (Mucoromycotina).</title>
        <authorList>
            <person name="Schwartze V.U."/>
            <person name="Winter S."/>
            <person name="Shelest E."/>
            <person name="Marcet-Houben M."/>
            <person name="Horn F."/>
            <person name="Wehner S."/>
            <person name="Hoffmann K."/>
            <person name="Riege K."/>
            <person name="Sammeth M."/>
            <person name="Nowrousian M."/>
            <person name="Valiante V."/>
            <person name="Linde J."/>
            <person name="Jacobsen I.D."/>
            <person name="Marz M."/>
            <person name="Brakhage A.A."/>
            <person name="Gabaldon T."/>
            <person name="Bocker S."/>
            <person name="Voigt K."/>
        </authorList>
    </citation>
    <scope>NUCLEOTIDE SEQUENCE [LARGE SCALE GENOMIC DNA]</scope>
    <source>
        <strain evidence="3">FSU 9682</strain>
    </source>
</reference>
<protein>
    <recommendedName>
        <fullName evidence="2">DUF4396 domain-containing protein</fullName>
    </recommendedName>
</protein>
<sequence length="203" mass="22261">MSLTTLQSLRTPLARSSTLSLRATTATTTLAQARTSSSCCSQKKQQEQEPIPPINSLAFWKDSVSWQRTRVNTFRCLIGCTTGDFSTMWYLQANHPTMSPVWMTAAAMAAGITSSLALETILLRRTLGLSYSDSFKTAMGMSFASMLAMELAENAVDWHLMGGRVAFDDPQFWLAAAASAGAGYLVPLPFNYWRLRALGKSCH</sequence>
<accession>A0A068RJL1</accession>
<name>A0A068RJL1_9FUNG</name>
<feature type="domain" description="DUF4396" evidence="2">
    <location>
        <begin position="65"/>
        <end position="200"/>
    </location>
</feature>
<evidence type="ECO:0000313" key="3">
    <source>
        <dbReference type="EMBL" id="CDH50169.1"/>
    </source>
</evidence>
<feature type="transmembrane region" description="Helical" evidence="1">
    <location>
        <begin position="101"/>
        <end position="123"/>
    </location>
</feature>
<feature type="transmembrane region" description="Helical" evidence="1">
    <location>
        <begin position="172"/>
        <end position="193"/>
    </location>
</feature>
<dbReference type="Pfam" id="PF14342">
    <property type="entry name" value="DUF4396"/>
    <property type="match status" value="1"/>
</dbReference>
<dbReference type="OrthoDB" id="2128064at2759"/>
<dbReference type="InterPro" id="IPR025509">
    <property type="entry name" value="DUF4396"/>
</dbReference>
<keyword evidence="1" id="KW-0472">Membrane</keyword>
<keyword evidence="4" id="KW-1185">Reference proteome</keyword>
<evidence type="ECO:0000256" key="1">
    <source>
        <dbReference type="SAM" id="Phobius"/>
    </source>
</evidence>
<evidence type="ECO:0000313" key="4">
    <source>
        <dbReference type="Proteomes" id="UP000027586"/>
    </source>
</evidence>
<proteinExistence type="predicted"/>
<dbReference type="AlphaFoldDB" id="A0A068RJL1"/>
<dbReference type="EMBL" id="CBTN010000005">
    <property type="protein sequence ID" value="CDH50169.1"/>
    <property type="molecule type" value="Genomic_DNA"/>
</dbReference>
<dbReference type="Proteomes" id="UP000027586">
    <property type="component" value="Unassembled WGS sequence"/>
</dbReference>
<evidence type="ECO:0000259" key="2">
    <source>
        <dbReference type="Pfam" id="PF14342"/>
    </source>
</evidence>
<keyword evidence="1" id="KW-0812">Transmembrane</keyword>